<comment type="subcellular location">
    <subcellularLocation>
        <location evidence="1 7">Cell membrane</location>
        <topology evidence="1 7">Multi-pass membrane protein</topology>
    </subcellularLocation>
</comment>
<dbReference type="Pfam" id="PF00528">
    <property type="entry name" value="BPD_transp_1"/>
    <property type="match status" value="1"/>
</dbReference>
<gene>
    <name evidence="9" type="ORF">DQG23_02795</name>
</gene>
<dbReference type="InterPro" id="IPR000515">
    <property type="entry name" value="MetI-like"/>
</dbReference>
<dbReference type="AlphaFoldDB" id="A0A329MU81"/>
<dbReference type="PANTHER" id="PTHR43744">
    <property type="entry name" value="ABC TRANSPORTER PERMEASE PROTEIN MG189-RELATED-RELATED"/>
    <property type="match status" value="1"/>
</dbReference>
<feature type="transmembrane region" description="Helical" evidence="7">
    <location>
        <begin position="84"/>
        <end position="102"/>
    </location>
</feature>
<keyword evidence="2 7" id="KW-0813">Transport</keyword>
<evidence type="ECO:0000313" key="9">
    <source>
        <dbReference type="EMBL" id="RAV23140.1"/>
    </source>
</evidence>
<evidence type="ECO:0000313" key="10">
    <source>
        <dbReference type="Proteomes" id="UP000250369"/>
    </source>
</evidence>
<reference evidence="9 10" key="1">
    <citation type="journal article" date="2009" name="Int. J. Syst. Evol. Microbiol.">
        <title>Paenibacillus contaminans sp. nov., isolated from a contaminated laboratory plate.</title>
        <authorList>
            <person name="Chou J.H."/>
            <person name="Lee J.H."/>
            <person name="Lin M.C."/>
            <person name="Chang P.S."/>
            <person name="Arun A.B."/>
            <person name="Young C.C."/>
            <person name="Chen W.M."/>
        </authorList>
    </citation>
    <scope>NUCLEOTIDE SEQUENCE [LARGE SCALE GENOMIC DNA]</scope>
    <source>
        <strain evidence="9 10">CKOBP-6</strain>
    </source>
</reference>
<evidence type="ECO:0000256" key="4">
    <source>
        <dbReference type="ARBA" id="ARBA00022692"/>
    </source>
</evidence>
<feature type="transmembrane region" description="Helical" evidence="7">
    <location>
        <begin position="145"/>
        <end position="166"/>
    </location>
</feature>
<dbReference type="Proteomes" id="UP000250369">
    <property type="component" value="Unassembled WGS sequence"/>
</dbReference>
<dbReference type="GO" id="GO:0005886">
    <property type="term" value="C:plasma membrane"/>
    <property type="evidence" value="ECO:0007669"/>
    <property type="project" value="UniProtKB-SubCell"/>
</dbReference>
<evidence type="ECO:0000256" key="2">
    <source>
        <dbReference type="ARBA" id="ARBA00022448"/>
    </source>
</evidence>
<keyword evidence="4 7" id="KW-0812">Transmembrane</keyword>
<feature type="transmembrane region" description="Helical" evidence="7">
    <location>
        <begin position="114"/>
        <end position="133"/>
    </location>
</feature>
<dbReference type="Gene3D" id="1.10.3720.10">
    <property type="entry name" value="MetI-like"/>
    <property type="match status" value="1"/>
</dbReference>
<feature type="transmembrane region" description="Helical" evidence="7">
    <location>
        <begin position="187"/>
        <end position="209"/>
    </location>
</feature>
<protein>
    <submittedName>
        <fullName evidence="9">Carbohydrate ABC transporter permease</fullName>
    </submittedName>
</protein>
<evidence type="ECO:0000256" key="5">
    <source>
        <dbReference type="ARBA" id="ARBA00022989"/>
    </source>
</evidence>
<proteinExistence type="inferred from homology"/>
<dbReference type="SUPFAM" id="SSF161098">
    <property type="entry name" value="MetI-like"/>
    <property type="match status" value="1"/>
</dbReference>
<keyword evidence="3" id="KW-1003">Cell membrane</keyword>
<evidence type="ECO:0000259" key="8">
    <source>
        <dbReference type="PROSITE" id="PS50928"/>
    </source>
</evidence>
<dbReference type="CDD" id="cd06261">
    <property type="entry name" value="TM_PBP2"/>
    <property type="match status" value="1"/>
</dbReference>
<dbReference type="PROSITE" id="PS50928">
    <property type="entry name" value="ABC_TM1"/>
    <property type="match status" value="1"/>
</dbReference>
<dbReference type="InterPro" id="IPR035906">
    <property type="entry name" value="MetI-like_sf"/>
</dbReference>
<dbReference type="GO" id="GO:0055085">
    <property type="term" value="P:transmembrane transport"/>
    <property type="evidence" value="ECO:0007669"/>
    <property type="project" value="InterPro"/>
</dbReference>
<dbReference type="PANTHER" id="PTHR43744:SF9">
    <property type="entry name" value="POLYGALACTURONAN_RHAMNOGALACTURONAN TRANSPORT SYSTEM PERMEASE PROTEIN YTCP"/>
    <property type="match status" value="1"/>
</dbReference>
<feature type="domain" description="ABC transmembrane type-1" evidence="8">
    <location>
        <begin position="77"/>
        <end position="281"/>
    </location>
</feature>
<evidence type="ECO:0000256" key="1">
    <source>
        <dbReference type="ARBA" id="ARBA00004651"/>
    </source>
</evidence>
<accession>A0A329MU81</accession>
<evidence type="ECO:0000256" key="7">
    <source>
        <dbReference type="RuleBase" id="RU363032"/>
    </source>
</evidence>
<keyword evidence="5 7" id="KW-1133">Transmembrane helix</keyword>
<keyword evidence="10" id="KW-1185">Reference proteome</keyword>
<name>A0A329MU81_9BACL</name>
<dbReference type="OrthoDB" id="9810086at2"/>
<organism evidence="9 10">
    <name type="scientific">Paenibacillus contaminans</name>
    <dbReference type="NCBI Taxonomy" id="450362"/>
    <lineage>
        <taxon>Bacteria</taxon>
        <taxon>Bacillati</taxon>
        <taxon>Bacillota</taxon>
        <taxon>Bacilli</taxon>
        <taxon>Bacillales</taxon>
        <taxon>Paenibacillaceae</taxon>
        <taxon>Paenibacillus</taxon>
    </lineage>
</organism>
<comment type="caution">
    <text evidence="9">The sequence shown here is derived from an EMBL/GenBank/DDBJ whole genome shotgun (WGS) entry which is preliminary data.</text>
</comment>
<evidence type="ECO:0000256" key="3">
    <source>
        <dbReference type="ARBA" id="ARBA00022475"/>
    </source>
</evidence>
<dbReference type="EMBL" id="QMFB01000001">
    <property type="protein sequence ID" value="RAV23140.1"/>
    <property type="molecule type" value="Genomic_DNA"/>
</dbReference>
<keyword evidence="6 7" id="KW-0472">Membrane</keyword>
<evidence type="ECO:0000256" key="6">
    <source>
        <dbReference type="ARBA" id="ARBA00023136"/>
    </source>
</evidence>
<feature type="transmembrane region" description="Helical" evidence="7">
    <location>
        <begin position="12"/>
        <end position="34"/>
    </location>
</feature>
<comment type="similarity">
    <text evidence="7">Belongs to the binding-protein-dependent transport system permease family.</text>
</comment>
<feature type="transmembrane region" description="Helical" evidence="7">
    <location>
        <begin position="264"/>
        <end position="281"/>
    </location>
</feature>
<sequence>MHAMNTTKHRLTLADYLLAALLVLITIVCIAPIWHTIAISLSDKSAVEGGKVLFLPVDFTWNAYLKILDDGKFFRAFAISIERVALGAGIQFIITVLMAYPLALNSREFAGRNVYMWIIVFTMLFGGGLIPWYLVIKSLGMINSIWALVIPGAVPVFNIILVMNFLRNLPKELKEAAYIDGAGPWYLLLRIYIPLAVPALATVTLFSIVSHWNDFFQGLILMSKPENYPLQTYIQQLVVQIDLNETDSVKLEELAKLSNKSLNAAKIFVTIIPVLIVYPFLQRYFIHGITLGSVKE</sequence>